<feature type="signal peptide" evidence="1">
    <location>
        <begin position="1"/>
        <end position="19"/>
    </location>
</feature>
<name>A0AAV4CRU4_9GAST</name>
<keyword evidence="3" id="KW-1185">Reference proteome</keyword>
<dbReference type="Proteomes" id="UP000735302">
    <property type="component" value="Unassembled WGS sequence"/>
</dbReference>
<evidence type="ECO:0000313" key="3">
    <source>
        <dbReference type="Proteomes" id="UP000735302"/>
    </source>
</evidence>
<accession>A0AAV4CRU4</accession>
<dbReference type="EMBL" id="BLXT01006904">
    <property type="protein sequence ID" value="GFO34516.1"/>
    <property type="molecule type" value="Genomic_DNA"/>
</dbReference>
<proteinExistence type="predicted"/>
<reference evidence="2 3" key="1">
    <citation type="journal article" date="2021" name="Elife">
        <title>Chloroplast acquisition without the gene transfer in kleptoplastic sea slugs, Plakobranchus ocellatus.</title>
        <authorList>
            <person name="Maeda T."/>
            <person name="Takahashi S."/>
            <person name="Yoshida T."/>
            <person name="Shimamura S."/>
            <person name="Takaki Y."/>
            <person name="Nagai Y."/>
            <person name="Toyoda A."/>
            <person name="Suzuki Y."/>
            <person name="Arimoto A."/>
            <person name="Ishii H."/>
            <person name="Satoh N."/>
            <person name="Nishiyama T."/>
            <person name="Hasebe M."/>
            <person name="Maruyama T."/>
            <person name="Minagawa J."/>
            <person name="Obokata J."/>
            <person name="Shigenobu S."/>
        </authorList>
    </citation>
    <scope>NUCLEOTIDE SEQUENCE [LARGE SCALE GENOMIC DNA]</scope>
</reference>
<feature type="chain" id="PRO_5043674487" evidence="1">
    <location>
        <begin position="20"/>
        <end position="265"/>
    </location>
</feature>
<evidence type="ECO:0000313" key="2">
    <source>
        <dbReference type="EMBL" id="GFO34516.1"/>
    </source>
</evidence>
<protein>
    <submittedName>
        <fullName evidence="2">Uncharacterized protein</fullName>
    </submittedName>
</protein>
<comment type="caution">
    <text evidence="2">The sequence shown here is derived from an EMBL/GenBank/DDBJ whole genome shotgun (WGS) entry which is preliminary data.</text>
</comment>
<evidence type="ECO:0000256" key="1">
    <source>
        <dbReference type="SAM" id="SignalP"/>
    </source>
</evidence>
<gene>
    <name evidence="2" type="ORF">PoB_006102100</name>
</gene>
<sequence length="265" mass="28271">MSTTLKICVLALTLALVTAKPLERERRQTLRNWWRGTKTFLQDAGQTVSDGVQDAYAWATGSVDDEAQTLLLTEGEAEKLSQELLERGAKLLAQADKLKDMIVDEVNDPENVERIQNAIDALTQAANDAVETGQTINKNRENITKALGDSFDDLSAVVQDSLANVGGSVLDTGDSIVDAGKALALVGGSAVNASVEIIEAIEEVMETSALVVKAGDAFEEVGQNALSLGQRVMQMGMDLGEVLRQAGRDIYNAAGFGEDAEDQDS</sequence>
<keyword evidence="1" id="KW-0732">Signal</keyword>
<dbReference type="AlphaFoldDB" id="A0AAV4CRU4"/>
<organism evidence="2 3">
    <name type="scientific">Plakobranchus ocellatus</name>
    <dbReference type="NCBI Taxonomy" id="259542"/>
    <lineage>
        <taxon>Eukaryota</taxon>
        <taxon>Metazoa</taxon>
        <taxon>Spiralia</taxon>
        <taxon>Lophotrochozoa</taxon>
        <taxon>Mollusca</taxon>
        <taxon>Gastropoda</taxon>
        <taxon>Heterobranchia</taxon>
        <taxon>Euthyneura</taxon>
        <taxon>Panpulmonata</taxon>
        <taxon>Sacoglossa</taxon>
        <taxon>Placobranchoidea</taxon>
        <taxon>Plakobranchidae</taxon>
        <taxon>Plakobranchus</taxon>
    </lineage>
</organism>